<gene>
    <name evidence="1" type="ORF">LCGC14_2552640</name>
</gene>
<sequence length="34" mass="3544">GDLAALLARPAETVTQRLLAELCIARRLGAGRPA</sequence>
<dbReference type="AlphaFoldDB" id="A0A0F9AMD7"/>
<proteinExistence type="predicted"/>
<comment type="caution">
    <text evidence="1">The sequence shown here is derived from an EMBL/GenBank/DDBJ whole genome shotgun (WGS) entry which is preliminary data.</text>
</comment>
<dbReference type="EMBL" id="LAZR01041931">
    <property type="protein sequence ID" value="KKL10759.1"/>
    <property type="molecule type" value="Genomic_DNA"/>
</dbReference>
<feature type="non-terminal residue" evidence="1">
    <location>
        <position position="1"/>
    </location>
</feature>
<organism evidence="1">
    <name type="scientific">marine sediment metagenome</name>
    <dbReference type="NCBI Taxonomy" id="412755"/>
    <lineage>
        <taxon>unclassified sequences</taxon>
        <taxon>metagenomes</taxon>
        <taxon>ecological metagenomes</taxon>
    </lineage>
</organism>
<protein>
    <submittedName>
        <fullName evidence="1">Uncharacterized protein</fullName>
    </submittedName>
</protein>
<name>A0A0F9AMD7_9ZZZZ</name>
<accession>A0A0F9AMD7</accession>
<reference evidence="1" key="1">
    <citation type="journal article" date="2015" name="Nature">
        <title>Complex archaea that bridge the gap between prokaryotes and eukaryotes.</title>
        <authorList>
            <person name="Spang A."/>
            <person name="Saw J.H."/>
            <person name="Jorgensen S.L."/>
            <person name="Zaremba-Niedzwiedzka K."/>
            <person name="Martijn J."/>
            <person name="Lind A.E."/>
            <person name="van Eijk R."/>
            <person name="Schleper C."/>
            <person name="Guy L."/>
            <person name="Ettema T.J."/>
        </authorList>
    </citation>
    <scope>NUCLEOTIDE SEQUENCE</scope>
</reference>
<evidence type="ECO:0000313" key="1">
    <source>
        <dbReference type="EMBL" id="KKL10759.1"/>
    </source>
</evidence>